<sequence length="1326" mass="137347">MTFVPDAPGLPAPAAPGAGTGRGTPALFTTAGAAPERTLLDILDATVHRYPDALAVDDGAAPLTYRALHGRVEELRRRLARAGIGPGDRVGVRVPSGTAELYIAILAALAAGAAYVPVDADDPEERAGLVFAEAAVSAVLREGGTIAPGVREPSGAPGARPAPGDDAWIIFTSGSTGAPKGVAVTHRGAAAFVDAEARLFLARGAAGQGSPRPLGPGDRVLAGLSVAFDASCEEMWLAWRHGAALVPAPRALVRTGPDLGPWLAARRITVVSTVPTLAALWPTGALDGVRLLIFGGESCPPELAERLAVPGREVWNTYGPTEATVVACAARLDGRGPVRIGLPLDGWELAVVDRDGRAVPMGGTGELVIGGVGLARYLDPEKDAERYAPLPALGWSRAYRSGDLVRADPAGLLFLGRSDEQIKLAGRRIELGEIDAALQALPGVSGAAAAVRTTAAGHRVLVGYVIPEGPGGGSRGAPAFDQGAPAFDQGTPAFDRSAPVFDREVPAFDRGAAVARLRARLPAALVPLLAVVGDLPTRTSGKVDRDALPWPLPEAARAAPVPAGLTATETWLAGRWAELLGAPVTGPGADFFAHGGGSLAAARLVSLIRERYGTGSVADVYRNPTLGALARTLERSSAKRAGAGAVRPVPRRAQLAQTLLLLPLLTVAGLRWSVVAAAVGLVLGLDGFVSWWWPVLGWLLVFSPPGRIAVAAGGARLLLRGVRPGSHPRGGSAHLRLWTAERLAETSGATQLAGVWLTRYARALGVRVGDEVDLHSLPPVTGLLRLGRGSAVEPEVDLCGHWLDGDRLHIGALRIGAGAVVGARSVLFPGARIGKRSEIAPGSGVTGTVPAGERWSGVPAVRRGRARGAFGTRPPRSRRWTALYSLTSLFLMTLPAVAAVPALLVMGLHPTPLAGAPLAALTGLAGYALLILCCVRALGSGLRAGSHPVHGGGAWRAWTTERLMDMARGHLFPLYASLATPVWLRALGMRVGRGVEASTVLAVPAMTRVGDGAFLADDTRVASYELGGGRLRIAEARVGKRAFLGNSGMTAAGRRVPKRGLVGVLSAAPERAEKGSSWLGMPPMRLPRAAEPGDRSRTFAPAARLKWARAAVELCRIVPVICSVALAVLAITAFGALAGRFGLPVAVLSGGVLLALGGVAACALAITAKWLLVGQYRVVERPLWSAFVWRDELADAFVEVLAVPWLVGTVSGTPLMSLWLRGLGARIGAGVWCETYWLPEADLVTVGSGASVGRGCVVQTHLFHDRIMRMDDVVLGAGATLGPHGIALPGAVIGDRAVVGPASLVMRGERVPPGTRWLGNPIAAWK</sequence>
<organism evidence="8 9">
    <name type="scientific">Streptomyces jumonjinensis</name>
    <dbReference type="NCBI Taxonomy" id="1945"/>
    <lineage>
        <taxon>Bacteria</taxon>
        <taxon>Bacillati</taxon>
        <taxon>Actinomycetota</taxon>
        <taxon>Actinomycetes</taxon>
        <taxon>Kitasatosporales</taxon>
        <taxon>Streptomycetaceae</taxon>
        <taxon>Streptomyces</taxon>
    </lineage>
</organism>
<dbReference type="EMBL" id="VCLA01000150">
    <property type="protein sequence ID" value="MQT02251.1"/>
    <property type="molecule type" value="Genomic_DNA"/>
</dbReference>
<dbReference type="InterPro" id="IPR009081">
    <property type="entry name" value="PP-bd_ACP"/>
</dbReference>
<evidence type="ECO:0000256" key="2">
    <source>
        <dbReference type="ARBA" id="ARBA00022553"/>
    </source>
</evidence>
<dbReference type="SMART" id="SM00823">
    <property type="entry name" value="PKS_PP"/>
    <property type="match status" value="1"/>
</dbReference>
<dbReference type="SUPFAM" id="SSF47336">
    <property type="entry name" value="ACP-like"/>
    <property type="match status" value="1"/>
</dbReference>
<dbReference type="Gene3D" id="2.160.10.10">
    <property type="entry name" value="Hexapeptide repeat proteins"/>
    <property type="match status" value="2"/>
</dbReference>
<dbReference type="CDD" id="cd05930">
    <property type="entry name" value="A_NRPS"/>
    <property type="match status" value="1"/>
</dbReference>
<dbReference type="InterPro" id="IPR000873">
    <property type="entry name" value="AMP-dep_synth/lig_dom"/>
</dbReference>
<reference evidence="8 9" key="1">
    <citation type="submission" date="2019-05" db="EMBL/GenBank/DDBJ databases">
        <title>Comparative genomics and metabolomics analyses of clavulanic acid producing Streptomyces species provides insight into specialized metabolism and evolution of beta-lactam biosynthetic gene clusters.</title>
        <authorList>
            <person name="Moore M.A."/>
            <person name="Cruz-Morales P."/>
            <person name="Barona Gomez F."/>
            <person name="Kapil T."/>
        </authorList>
    </citation>
    <scope>NUCLEOTIDE SEQUENCE [LARGE SCALE GENOMIC DNA]</scope>
    <source>
        <strain evidence="8 9">NRRL 5741</strain>
    </source>
</reference>
<dbReference type="NCBIfam" id="TIGR02353">
    <property type="entry name" value="NRPS_term_dom"/>
    <property type="match status" value="1"/>
</dbReference>
<keyword evidence="3" id="KW-0808">Transferase</keyword>
<dbReference type="PROSITE" id="PS00455">
    <property type="entry name" value="AMP_BINDING"/>
    <property type="match status" value="1"/>
</dbReference>
<dbReference type="GO" id="GO:0016740">
    <property type="term" value="F:transferase activity"/>
    <property type="evidence" value="ECO:0007669"/>
    <property type="project" value="UniProtKB-KW"/>
</dbReference>
<dbReference type="PANTHER" id="PTHR45527">
    <property type="entry name" value="NONRIBOSOMAL PEPTIDE SYNTHETASE"/>
    <property type="match status" value="1"/>
</dbReference>
<keyword evidence="4" id="KW-0677">Repeat</keyword>
<dbReference type="InterPro" id="IPR010071">
    <property type="entry name" value="AA_adenyl_dom"/>
</dbReference>
<feature type="transmembrane region" description="Helical" evidence="6">
    <location>
        <begin position="1114"/>
        <end position="1139"/>
    </location>
</feature>
<dbReference type="GO" id="GO:0044550">
    <property type="term" value="P:secondary metabolite biosynthetic process"/>
    <property type="evidence" value="ECO:0007669"/>
    <property type="project" value="TreeGrafter"/>
</dbReference>
<dbReference type="Gene3D" id="3.30.300.30">
    <property type="match status" value="1"/>
</dbReference>
<keyword evidence="1" id="KW-0596">Phosphopantetheine</keyword>
<feature type="transmembrane region" description="Helical" evidence="6">
    <location>
        <begin position="691"/>
        <end position="719"/>
    </location>
</feature>
<keyword evidence="6" id="KW-1133">Transmembrane helix</keyword>
<dbReference type="Pfam" id="PF00550">
    <property type="entry name" value="PP-binding"/>
    <property type="match status" value="1"/>
</dbReference>
<evidence type="ECO:0000256" key="6">
    <source>
        <dbReference type="SAM" id="Phobius"/>
    </source>
</evidence>
<dbReference type="RefSeq" id="WP_153523917.1">
    <property type="nucleotide sequence ID" value="NZ_JBEPDZ010000026.1"/>
</dbReference>
<feature type="transmembrane region" description="Helical" evidence="6">
    <location>
        <begin position="1145"/>
        <end position="1172"/>
    </location>
</feature>
<feature type="region of interest" description="Disordered" evidence="5">
    <location>
        <begin position="1"/>
        <end position="23"/>
    </location>
</feature>
<keyword evidence="6" id="KW-0812">Transmembrane</keyword>
<dbReference type="GO" id="GO:0043041">
    <property type="term" value="P:amino acid activation for nonribosomal peptide biosynthetic process"/>
    <property type="evidence" value="ECO:0007669"/>
    <property type="project" value="TreeGrafter"/>
</dbReference>
<dbReference type="PROSITE" id="PS50075">
    <property type="entry name" value="CARRIER"/>
    <property type="match status" value="1"/>
</dbReference>
<dbReference type="PROSITE" id="PS00101">
    <property type="entry name" value="HEXAPEP_TRANSFERASES"/>
    <property type="match status" value="1"/>
</dbReference>
<dbReference type="InterPro" id="IPR020845">
    <property type="entry name" value="AMP-binding_CS"/>
</dbReference>
<evidence type="ECO:0000256" key="4">
    <source>
        <dbReference type="ARBA" id="ARBA00022737"/>
    </source>
</evidence>
<dbReference type="InterPro" id="IPR042099">
    <property type="entry name" value="ANL_N_sf"/>
</dbReference>
<dbReference type="PANTHER" id="PTHR45527:SF1">
    <property type="entry name" value="FATTY ACID SYNTHASE"/>
    <property type="match status" value="1"/>
</dbReference>
<evidence type="ECO:0000313" key="8">
    <source>
        <dbReference type="EMBL" id="MQT02251.1"/>
    </source>
</evidence>
<gene>
    <name evidence="8" type="ORF">FF041_19195</name>
</gene>
<feature type="transmembrane region" description="Helical" evidence="6">
    <location>
        <begin position="883"/>
        <end position="906"/>
    </location>
</feature>
<dbReference type="Gene3D" id="3.40.50.1820">
    <property type="entry name" value="alpha/beta hydrolase"/>
    <property type="match status" value="1"/>
</dbReference>
<dbReference type="NCBIfam" id="TIGR01733">
    <property type="entry name" value="AA-adenyl-dom"/>
    <property type="match status" value="1"/>
</dbReference>
<dbReference type="GO" id="GO:0005737">
    <property type="term" value="C:cytoplasm"/>
    <property type="evidence" value="ECO:0007669"/>
    <property type="project" value="TreeGrafter"/>
</dbReference>
<feature type="domain" description="Carrier" evidence="7">
    <location>
        <begin position="563"/>
        <end position="637"/>
    </location>
</feature>
<dbReference type="GO" id="GO:0017000">
    <property type="term" value="P:antibiotic biosynthetic process"/>
    <property type="evidence" value="ECO:0007669"/>
    <property type="project" value="UniProtKB-ARBA"/>
</dbReference>
<dbReference type="Proteomes" id="UP000419138">
    <property type="component" value="Unassembled WGS sequence"/>
</dbReference>
<accession>A0A646KJT1</accession>
<evidence type="ECO:0000256" key="1">
    <source>
        <dbReference type="ARBA" id="ARBA00022450"/>
    </source>
</evidence>
<evidence type="ECO:0000313" key="9">
    <source>
        <dbReference type="Proteomes" id="UP000419138"/>
    </source>
</evidence>
<dbReference type="InterPro" id="IPR036736">
    <property type="entry name" value="ACP-like_sf"/>
</dbReference>
<name>A0A646KJT1_STRJU</name>
<dbReference type="SUPFAM" id="SSF51161">
    <property type="entry name" value="Trimeric LpxA-like enzymes"/>
    <property type="match status" value="3"/>
</dbReference>
<dbReference type="GO" id="GO:0031177">
    <property type="term" value="F:phosphopantetheine binding"/>
    <property type="evidence" value="ECO:0007669"/>
    <property type="project" value="InterPro"/>
</dbReference>
<dbReference type="InterPro" id="IPR018357">
    <property type="entry name" value="Hexapep_transf_CS"/>
</dbReference>
<dbReference type="SUPFAM" id="SSF56801">
    <property type="entry name" value="Acetyl-CoA synthetase-like"/>
    <property type="match status" value="1"/>
</dbReference>
<keyword evidence="2" id="KW-0597">Phosphoprotein</keyword>
<proteinExistence type="predicted"/>
<feature type="transmembrane region" description="Helical" evidence="6">
    <location>
        <begin position="918"/>
        <end position="938"/>
    </location>
</feature>
<dbReference type="InterPro" id="IPR011004">
    <property type="entry name" value="Trimer_LpxA-like_sf"/>
</dbReference>
<dbReference type="Pfam" id="PF00501">
    <property type="entry name" value="AMP-binding"/>
    <property type="match status" value="1"/>
</dbReference>
<dbReference type="InterPro" id="IPR045851">
    <property type="entry name" value="AMP-bd_C_sf"/>
</dbReference>
<evidence type="ECO:0000259" key="7">
    <source>
        <dbReference type="PROSITE" id="PS50075"/>
    </source>
</evidence>
<dbReference type="Gene3D" id="3.40.50.12780">
    <property type="entry name" value="N-terminal domain of ligase-like"/>
    <property type="match status" value="1"/>
</dbReference>
<dbReference type="OrthoDB" id="2472181at2"/>
<keyword evidence="9" id="KW-1185">Reference proteome</keyword>
<keyword evidence="6" id="KW-0472">Membrane</keyword>
<evidence type="ECO:0000256" key="5">
    <source>
        <dbReference type="SAM" id="MobiDB-lite"/>
    </source>
</evidence>
<protein>
    <submittedName>
        <fullName evidence="8">Amino acid adenylation domain-containing protein</fullName>
    </submittedName>
</protein>
<dbReference type="InterPro" id="IPR012728">
    <property type="entry name" value="Pls/PosA_C"/>
</dbReference>
<evidence type="ECO:0000256" key="3">
    <source>
        <dbReference type="ARBA" id="ARBA00022679"/>
    </source>
</evidence>
<dbReference type="InterPro" id="IPR029058">
    <property type="entry name" value="AB_hydrolase_fold"/>
</dbReference>
<comment type="caution">
    <text evidence="8">The sequence shown here is derived from an EMBL/GenBank/DDBJ whole genome shotgun (WGS) entry which is preliminary data.</text>
</comment>
<dbReference type="InterPro" id="IPR020806">
    <property type="entry name" value="PKS_PP-bd"/>
</dbReference>